<protein>
    <submittedName>
        <fullName evidence="6">Ubiquitin-conjugating enzyme E2</fullName>
        <ecNumber evidence="6">6.3.2.19</ecNumber>
    </submittedName>
</protein>
<dbReference type="STRING" id="1206466.K0KI33"/>
<keyword evidence="2" id="KW-0833">Ubl conjugation pathway</keyword>
<keyword evidence="6" id="KW-0436">Ligase</keyword>
<dbReference type="GO" id="GO:0005524">
    <property type="term" value="F:ATP binding"/>
    <property type="evidence" value="ECO:0007669"/>
    <property type="project" value="UniProtKB-KW"/>
</dbReference>
<dbReference type="Pfam" id="PF00179">
    <property type="entry name" value="UQ_con"/>
    <property type="match status" value="1"/>
</dbReference>
<evidence type="ECO:0000256" key="3">
    <source>
        <dbReference type="ARBA" id="ARBA00022840"/>
    </source>
</evidence>
<keyword evidence="7" id="KW-1185">Reference proteome</keyword>
<keyword evidence="3" id="KW-0067">ATP-binding</keyword>
<dbReference type="InterPro" id="IPR050113">
    <property type="entry name" value="Ub_conjugating_enzyme"/>
</dbReference>
<dbReference type="SUPFAM" id="SSF54495">
    <property type="entry name" value="UBC-like"/>
    <property type="match status" value="1"/>
</dbReference>
<keyword evidence="1" id="KW-0547">Nucleotide-binding</keyword>
<dbReference type="AlphaFoldDB" id="K0KI33"/>
<evidence type="ECO:0000259" key="5">
    <source>
        <dbReference type="PROSITE" id="PS50127"/>
    </source>
</evidence>
<feature type="domain" description="UBC core" evidence="5">
    <location>
        <begin position="21"/>
        <end position="171"/>
    </location>
</feature>
<dbReference type="InParanoid" id="K0KI33"/>
<evidence type="ECO:0000256" key="4">
    <source>
        <dbReference type="ARBA" id="ARBA00043952"/>
    </source>
</evidence>
<dbReference type="CDD" id="cd23808">
    <property type="entry name" value="UBCc_UBE2W"/>
    <property type="match status" value="1"/>
</dbReference>
<dbReference type="SMART" id="SM00212">
    <property type="entry name" value="UBCc"/>
    <property type="match status" value="1"/>
</dbReference>
<dbReference type="eggNOG" id="KOG0427">
    <property type="taxonomic scope" value="Eukaryota"/>
</dbReference>
<reference evidence="6 7" key="1">
    <citation type="journal article" date="2012" name="Eukaryot. Cell">
        <title>Draft genome sequence of Wickerhamomyces ciferrii NRRL Y-1031 F-60-10.</title>
        <authorList>
            <person name="Schneider J."/>
            <person name="Andrea H."/>
            <person name="Blom J."/>
            <person name="Jaenicke S."/>
            <person name="Ruckert C."/>
            <person name="Schorsch C."/>
            <person name="Szczepanowski R."/>
            <person name="Farwick M."/>
            <person name="Goesmann A."/>
            <person name="Puhler A."/>
            <person name="Schaffer S."/>
            <person name="Tauch A."/>
            <person name="Kohler T."/>
            <person name="Brinkrolf K."/>
        </authorList>
    </citation>
    <scope>NUCLEOTIDE SEQUENCE [LARGE SCALE GENOMIC DNA]</scope>
    <source>
        <strain evidence="7">ATCC 14091 / BCRC 22168 / CBS 111 / JCM 3599 / NBRC 0793 / NRRL Y-1031 F-60-10</strain>
    </source>
</reference>
<dbReference type="Proteomes" id="UP000009328">
    <property type="component" value="Unassembled WGS sequence"/>
</dbReference>
<dbReference type="EC" id="6.3.2.19" evidence="6"/>
<dbReference type="InterPro" id="IPR000608">
    <property type="entry name" value="UBC"/>
</dbReference>
<dbReference type="PANTHER" id="PTHR24067">
    <property type="entry name" value="UBIQUITIN-CONJUGATING ENZYME E2"/>
    <property type="match status" value="1"/>
</dbReference>
<dbReference type="EMBL" id="CAIF01000163">
    <property type="protein sequence ID" value="CCH44870.1"/>
    <property type="molecule type" value="Genomic_DNA"/>
</dbReference>
<sequence length="171" mass="19802">MTTSILTSTLQTIKTNWQTMSVRQRLLKEYRTLEHNNLDGINPILTENLHLLYADIKIFDNELYQDTYRVKIMIPEQYPYVSPVVIFMKSTEDNINTIPIHPHIYSNGHICLDLLGPAWTPIQTINSLLISLQSILASNSRNERPSDDEKYVAKAPKNPSKTRFVYHDETI</sequence>
<name>K0KI33_WICCF</name>
<comment type="caution">
    <text evidence="6">The sequence shown here is derived from an EMBL/GenBank/DDBJ whole genome shotgun (WGS) entry which is preliminary data.</text>
</comment>
<dbReference type="InterPro" id="IPR016135">
    <property type="entry name" value="UBQ-conjugating_enzyme/RWD"/>
</dbReference>
<dbReference type="PROSITE" id="PS50127">
    <property type="entry name" value="UBC_2"/>
    <property type="match status" value="1"/>
</dbReference>
<evidence type="ECO:0000313" key="7">
    <source>
        <dbReference type="Proteomes" id="UP000009328"/>
    </source>
</evidence>
<dbReference type="GO" id="GO:0016874">
    <property type="term" value="F:ligase activity"/>
    <property type="evidence" value="ECO:0007669"/>
    <property type="project" value="UniProtKB-KW"/>
</dbReference>
<evidence type="ECO:0000313" key="6">
    <source>
        <dbReference type="EMBL" id="CCH44870.1"/>
    </source>
</evidence>
<evidence type="ECO:0000256" key="1">
    <source>
        <dbReference type="ARBA" id="ARBA00022741"/>
    </source>
</evidence>
<dbReference type="HOGENOM" id="CLU_030988_15_0_1"/>
<proteinExistence type="predicted"/>
<accession>K0KI33</accession>
<comment type="pathway">
    <text evidence="4">Protein modification.</text>
</comment>
<dbReference type="Gene3D" id="3.10.110.10">
    <property type="entry name" value="Ubiquitin Conjugating Enzyme"/>
    <property type="match status" value="1"/>
</dbReference>
<gene>
    <name evidence="6" type="ORF">BN7_4439</name>
</gene>
<organism evidence="6 7">
    <name type="scientific">Wickerhamomyces ciferrii (strain ATCC 14091 / BCRC 22168 / CBS 111 / JCM 3599 / NBRC 0793 / NRRL Y-1031 F-60-10)</name>
    <name type="common">Yeast</name>
    <name type="synonym">Pichia ciferrii</name>
    <dbReference type="NCBI Taxonomy" id="1206466"/>
    <lineage>
        <taxon>Eukaryota</taxon>
        <taxon>Fungi</taxon>
        <taxon>Dikarya</taxon>
        <taxon>Ascomycota</taxon>
        <taxon>Saccharomycotina</taxon>
        <taxon>Saccharomycetes</taxon>
        <taxon>Phaffomycetales</taxon>
        <taxon>Wickerhamomycetaceae</taxon>
        <taxon>Wickerhamomyces</taxon>
    </lineage>
</organism>
<evidence type="ECO:0000256" key="2">
    <source>
        <dbReference type="ARBA" id="ARBA00022786"/>
    </source>
</evidence>